<gene>
    <name evidence="4" type="ORF">RGR602_PC02157</name>
</gene>
<dbReference type="SUPFAM" id="SSF46785">
    <property type="entry name" value="Winged helix' DNA-binding domain"/>
    <property type="match status" value="1"/>
</dbReference>
<evidence type="ECO:0000259" key="3">
    <source>
        <dbReference type="PROSITE" id="PS51000"/>
    </source>
</evidence>
<dbReference type="PANTHER" id="PTHR34580">
    <property type="match status" value="1"/>
</dbReference>
<evidence type="ECO:0000256" key="2">
    <source>
        <dbReference type="ARBA" id="ARBA00023163"/>
    </source>
</evidence>
<keyword evidence="4" id="KW-0614">Plasmid</keyword>
<feature type="domain" description="HTH deoR-type" evidence="3">
    <location>
        <begin position="9"/>
        <end position="67"/>
    </location>
</feature>
<keyword evidence="2" id="KW-0804">Transcription</keyword>
<evidence type="ECO:0000313" key="5">
    <source>
        <dbReference type="Proteomes" id="UP000031368"/>
    </source>
</evidence>
<dbReference type="GO" id="GO:0003700">
    <property type="term" value="F:DNA-binding transcription factor activity"/>
    <property type="evidence" value="ECO:0007669"/>
    <property type="project" value="InterPro"/>
</dbReference>
<accession>A0A0B4XIB7</accession>
<dbReference type="InterPro" id="IPR051534">
    <property type="entry name" value="CBASS_pafABC_assoc_protein"/>
</dbReference>
<name>A0A0B4XIB7_9HYPH</name>
<dbReference type="KEGG" id="rga:RGR602_PC02157"/>
<dbReference type="Pfam" id="PF13280">
    <property type="entry name" value="WYL"/>
    <property type="match status" value="1"/>
</dbReference>
<dbReference type="EMBL" id="CP006880">
    <property type="protein sequence ID" value="AJD46177.1"/>
    <property type="molecule type" value="Genomic_DNA"/>
</dbReference>
<dbReference type="Gene3D" id="1.10.10.10">
    <property type="entry name" value="Winged helix-like DNA-binding domain superfamily/Winged helix DNA-binding domain"/>
    <property type="match status" value="1"/>
</dbReference>
<dbReference type="Pfam" id="PF08279">
    <property type="entry name" value="HTH_11"/>
    <property type="match status" value="1"/>
</dbReference>
<organism evidence="4 5">
    <name type="scientific">Rhizobium gallicum bv. gallicum R602sp</name>
    <dbReference type="NCBI Taxonomy" id="1041138"/>
    <lineage>
        <taxon>Bacteria</taxon>
        <taxon>Pseudomonadati</taxon>
        <taxon>Pseudomonadota</taxon>
        <taxon>Alphaproteobacteria</taxon>
        <taxon>Hyphomicrobiales</taxon>
        <taxon>Rhizobiaceae</taxon>
        <taxon>Rhizobium/Agrobacterium group</taxon>
        <taxon>Rhizobium</taxon>
    </lineage>
</organism>
<dbReference type="InterPro" id="IPR013196">
    <property type="entry name" value="HTH_11"/>
</dbReference>
<dbReference type="PANTHER" id="PTHR34580:SF1">
    <property type="entry name" value="PROTEIN PAFC"/>
    <property type="match status" value="1"/>
</dbReference>
<dbReference type="InterPro" id="IPR026881">
    <property type="entry name" value="WYL_dom"/>
</dbReference>
<dbReference type="InterPro" id="IPR036388">
    <property type="entry name" value="WH-like_DNA-bd_sf"/>
</dbReference>
<dbReference type="Proteomes" id="UP000031368">
    <property type="component" value="Plasmid pRgalR602c"/>
</dbReference>
<geneLocation type="plasmid" evidence="4 5">
    <name>pRgalR602c</name>
</geneLocation>
<dbReference type="PROSITE" id="PS52050">
    <property type="entry name" value="WYL"/>
    <property type="match status" value="1"/>
</dbReference>
<dbReference type="InterPro" id="IPR036390">
    <property type="entry name" value="WH_DNA-bd_sf"/>
</dbReference>
<sequence>MNRACTSDRLERLDLLASRLKADEAMTLANLAVEFRVSVRTLARDLSILRERGLPVETERGRGGGVRLDRHWGVGRLSLTYREAVDLLASLAIAEQLQSPWLIANLDSIRRKLSASFSPSLKDRISGLRKRILVGRPASAMVLQGFAAPALDRGDLLTAFLELRVLRIVYEDATRRLSDRIIEPQLLLLNYPVWYVIAWDLSRQAVRSFRCDRIAAADLREETFRLRPAGDFAEAIDGIEAISP</sequence>
<dbReference type="InterPro" id="IPR001034">
    <property type="entry name" value="DeoR_HTH"/>
</dbReference>
<dbReference type="AlphaFoldDB" id="A0A0B4XIB7"/>
<keyword evidence="5" id="KW-1185">Reference proteome</keyword>
<evidence type="ECO:0000256" key="1">
    <source>
        <dbReference type="ARBA" id="ARBA00023015"/>
    </source>
</evidence>
<protein>
    <submittedName>
        <fullName evidence="4">Transcriptional regulator protein</fullName>
    </submittedName>
</protein>
<evidence type="ECO:0000313" key="4">
    <source>
        <dbReference type="EMBL" id="AJD46177.1"/>
    </source>
</evidence>
<reference evidence="4 5" key="1">
    <citation type="submission" date="2013-11" db="EMBL/GenBank/DDBJ databases">
        <title>Complete genome sequence of Rhizobium gallicum bv. gallicum R602.</title>
        <authorList>
            <person name="Bustos P."/>
            <person name="Santamaria R.I."/>
            <person name="Lozano L."/>
            <person name="Acosta J.L."/>
            <person name="Ormeno-Orrillo E."/>
            <person name="Rogel M.A."/>
            <person name="Romero D."/>
            <person name="Cevallos M.A."/>
            <person name="Martinez-Romero E."/>
            <person name="Gonzalez V."/>
        </authorList>
    </citation>
    <scope>NUCLEOTIDE SEQUENCE [LARGE SCALE GENOMIC DNA]</scope>
    <source>
        <strain evidence="4 5">R602</strain>
        <plasmid evidence="4 5">pRgalR602c</plasmid>
    </source>
</reference>
<dbReference type="HOGENOM" id="CLU_041141_7_0_5"/>
<keyword evidence="1" id="KW-0805">Transcription regulation</keyword>
<dbReference type="PROSITE" id="PS51000">
    <property type="entry name" value="HTH_DEOR_2"/>
    <property type="match status" value="1"/>
</dbReference>
<proteinExistence type="predicted"/>